<keyword evidence="1" id="KW-1133">Transmembrane helix</keyword>
<protein>
    <submittedName>
        <fullName evidence="3">DUF4367 domain-containing protein</fullName>
    </submittedName>
</protein>
<evidence type="ECO:0000256" key="1">
    <source>
        <dbReference type="SAM" id="Phobius"/>
    </source>
</evidence>
<keyword evidence="4" id="KW-1185">Reference proteome</keyword>
<accession>A0AAE3DFM4</accession>
<feature type="domain" description="DUF4367" evidence="2">
    <location>
        <begin position="119"/>
        <end position="228"/>
    </location>
</feature>
<evidence type="ECO:0000259" key="2">
    <source>
        <dbReference type="Pfam" id="PF14285"/>
    </source>
</evidence>
<reference evidence="3" key="1">
    <citation type="submission" date="2021-10" db="EMBL/GenBank/DDBJ databases">
        <title>Anaerobic single-cell dispensing facilitates the cultivation of human gut bacteria.</title>
        <authorList>
            <person name="Afrizal A."/>
        </authorList>
    </citation>
    <scope>NUCLEOTIDE SEQUENCE</scope>
    <source>
        <strain evidence="3">CLA-AA-H272</strain>
    </source>
</reference>
<dbReference type="EMBL" id="JAJEPW010000127">
    <property type="protein sequence ID" value="MCC2131197.1"/>
    <property type="molecule type" value="Genomic_DNA"/>
</dbReference>
<proteinExistence type="predicted"/>
<organism evidence="3 4">
    <name type="scientific">Brotocaccenecus cirricatena</name>
    <dbReference type="NCBI Taxonomy" id="3064195"/>
    <lineage>
        <taxon>Bacteria</taxon>
        <taxon>Bacillati</taxon>
        <taxon>Bacillota</taxon>
        <taxon>Clostridia</taxon>
        <taxon>Eubacteriales</taxon>
        <taxon>Oscillospiraceae</taxon>
        <taxon>Brotocaccenecus</taxon>
    </lineage>
</organism>
<sequence>MTDQELDRMLRRALLDAADQEAQTPQETEVPLSEGHRRRMREMLRDPLLWFRLRNPYPWRTVARRAAVVLLMLSLSAAMVLAVSPKARADIVRWTMEQNGRRVEFRYHGDGPAQALPQYRIAALPEGYTETERAEADWNVRVTYECTGKQWIRFSYLYMQDGTASSVGIAESDTVKDITVSGMSGKLILPQSSESDNVIIWFDTAQNLMFSIHANVDESVIIAMAESVSLCNSTN</sequence>
<dbReference type="RefSeq" id="WP_302930294.1">
    <property type="nucleotide sequence ID" value="NZ_JAJEPW010000127.1"/>
</dbReference>
<keyword evidence="1" id="KW-0812">Transmembrane</keyword>
<dbReference type="AlphaFoldDB" id="A0AAE3DFM4"/>
<evidence type="ECO:0000313" key="4">
    <source>
        <dbReference type="Proteomes" id="UP001199319"/>
    </source>
</evidence>
<gene>
    <name evidence="3" type="ORF">LKD37_17150</name>
</gene>
<dbReference type="Pfam" id="PF14285">
    <property type="entry name" value="DUF4367"/>
    <property type="match status" value="1"/>
</dbReference>
<comment type="caution">
    <text evidence="3">The sequence shown here is derived from an EMBL/GenBank/DDBJ whole genome shotgun (WGS) entry which is preliminary data.</text>
</comment>
<dbReference type="InterPro" id="IPR025377">
    <property type="entry name" value="DUF4367"/>
</dbReference>
<keyword evidence="1" id="KW-0472">Membrane</keyword>
<evidence type="ECO:0000313" key="3">
    <source>
        <dbReference type="EMBL" id="MCC2131197.1"/>
    </source>
</evidence>
<dbReference type="Proteomes" id="UP001199319">
    <property type="component" value="Unassembled WGS sequence"/>
</dbReference>
<name>A0AAE3DFM4_9FIRM</name>
<feature type="transmembrane region" description="Helical" evidence="1">
    <location>
        <begin position="62"/>
        <end position="83"/>
    </location>
</feature>